<accession>B8CG38</accession>
<feature type="chain" id="PRO_5002869874" evidence="1">
    <location>
        <begin position="18"/>
        <end position="118"/>
    </location>
</feature>
<dbReference type="eggNOG" id="ENOG502TB7E">
    <property type="taxonomic scope" value="Eukaryota"/>
</dbReference>
<dbReference type="RefSeq" id="XP_002295202.1">
    <property type="nucleotide sequence ID" value="XM_002295166.1"/>
</dbReference>
<reference evidence="2 3" key="1">
    <citation type="journal article" date="2004" name="Science">
        <title>The genome of the diatom Thalassiosira pseudonana: ecology, evolution, and metabolism.</title>
        <authorList>
            <person name="Armbrust E.V."/>
            <person name="Berges J.A."/>
            <person name="Bowler C."/>
            <person name="Green B.R."/>
            <person name="Martinez D."/>
            <person name="Putnam N.H."/>
            <person name="Zhou S."/>
            <person name="Allen A.E."/>
            <person name="Apt K.E."/>
            <person name="Bechner M."/>
            <person name="Brzezinski M.A."/>
            <person name="Chaal B.K."/>
            <person name="Chiovitti A."/>
            <person name="Davis A.K."/>
            <person name="Demarest M.S."/>
            <person name="Detter J.C."/>
            <person name="Glavina T."/>
            <person name="Goodstein D."/>
            <person name="Hadi M.Z."/>
            <person name="Hellsten U."/>
            <person name="Hildebrand M."/>
            <person name="Jenkins B.D."/>
            <person name="Jurka J."/>
            <person name="Kapitonov V.V."/>
            <person name="Kroger N."/>
            <person name="Lau W.W."/>
            <person name="Lane T.W."/>
            <person name="Larimer F.W."/>
            <person name="Lippmeier J.C."/>
            <person name="Lucas S."/>
            <person name="Medina M."/>
            <person name="Montsant A."/>
            <person name="Obornik M."/>
            <person name="Parker M.S."/>
            <person name="Palenik B."/>
            <person name="Pazour G.J."/>
            <person name="Richardson P.M."/>
            <person name="Rynearson T.A."/>
            <person name="Saito M.A."/>
            <person name="Schwartz D.C."/>
            <person name="Thamatrakoln K."/>
            <person name="Valentin K."/>
            <person name="Vardi A."/>
            <person name="Wilkerson F.P."/>
            <person name="Rokhsar D.S."/>
        </authorList>
    </citation>
    <scope>NUCLEOTIDE SEQUENCE [LARGE SCALE GENOMIC DNA]</scope>
    <source>
        <strain evidence="2 3">CCMP1335</strain>
    </source>
</reference>
<dbReference type="EMBL" id="CM000654">
    <property type="protein sequence ID" value="EED87506.1"/>
    <property type="molecule type" value="Genomic_DNA"/>
</dbReference>
<organism evidence="2 3">
    <name type="scientific">Thalassiosira pseudonana</name>
    <name type="common">Marine diatom</name>
    <name type="synonym">Cyclotella nana</name>
    <dbReference type="NCBI Taxonomy" id="35128"/>
    <lineage>
        <taxon>Eukaryota</taxon>
        <taxon>Sar</taxon>
        <taxon>Stramenopiles</taxon>
        <taxon>Ochrophyta</taxon>
        <taxon>Bacillariophyta</taxon>
        <taxon>Coscinodiscophyceae</taxon>
        <taxon>Thalassiosirophycidae</taxon>
        <taxon>Thalassiosirales</taxon>
        <taxon>Thalassiosiraceae</taxon>
        <taxon>Thalassiosira</taxon>
    </lineage>
</organism>
<evidence type="ECO:0000256" key="1">
    <source>
        <dbReference type="SAM" id="SignalP"/>
    </source>
</evidence>
<dbReference type="InParanoid" id="B8CG38"/>
<dbReference type="AlphaFoldDB" id="B8CG38"/>
<sequence>MFSSKLLLLSALPSTKAFLPTPTKASIMSATSLRSITFEPPPDDNCELDGSDCEESVFERKRKEKMNANQSTKERYAAMGVQLSDADLIDSNIDQYANAPLGGTLMAGISLSALCEDD</sequence>
<feature type="signal peptide" evidence="1">
    <location>
        <begin position="1"/>
        <end position="17"/>
    </location>
</feature>
<keyword evidence="1" id="KW-0732">Signal</keyword>
<dbReference type="OMA" id="YECEESV"/>
<dbReference type="PaxDb" id="35128-Thaps11975"/>
<evidence type="ECO:0000313" key="3">
    <source>
        <dbReference type="Proteomes" id="UP000001449"/>
    </source>
</evidence>
<gene>
    <name evidence="2" type="ORF">THAPSDRAFT_11975</name>
</gene>
<proteinExistence type="predicted"/>
<dbReference type="HOGENOM" id="CLU_2077817_0_0_1"/>
<dbReference type="KEGG" id="tps:THAPSDRAFT_11975"/>
<keyword evidence="3" id="KW-1185">Reference proteome</keyword>
<dbReference type="Proteomes" id="UP000001449">
    <property type="component" value="Chromosome 23"/>
</dbReference>
<name>B8CG38_THAPS</name>
<protein>
    <submittedName>
        <fullName evidence="2">Uncharacterized protein</fullName>
    </submittedName>
</protein>
<reference evidence="2 3" key="2">
    <citation type="journal article" date="2008" name="Nature">
        <title>The Phaeodactylum genome reveals the evolutionary history of diatom genomes.</title>
        <authorList>
            <person name="Bowler C."/>
            <person name="Allen A.E."/>
            <person name="Badger J.H."/>
            <person name="Grimwood J."/>
            <person name="Jabbari K."/>
            <person name="Kuo A."/>
            <person name="Maheswari U."/>
            <person name="Martens C."/>
            <person name="Maumus F."/>
            <person name="Otillar R.P."/>
            <person name="Rayko E."/>
            <person name="Salamov A."/>
            <person name="Vandepoele K."/>
            <person name="Beszteri B."/>
            <person name="Gruber A."/>
            <person name="Heijde M."/>
            <person name="Katinka M."/>
            <person name="Mock T."/>
            <person name="Valentin K."/>
            <person name="Verret F."/>
            <person name="Berges J.A."/>
            <person name="Brownlee C."/>
            <person name="Cadoret J.P."/>
            <person name="Chiovitti A."/>
            <person name="Choi C.J."/>
            <person name="Coesel S."/>
            <person name="De Martino A."/>
            <person name="Detter J.C."/>
            <person name="Durkin C."/>
            <person name="Falciatore A."/>
            <person name="Fournet J."/>
            <person name="Haruta M."/>
            <person name="Huysman M.J."/>
            <person name="Jenkins B.D."/>
            <person name="Jiroutova K."/>
            <person name="Jorgensen R.E."/>
            <person name="Joubert Y."/>
            <person name="Kaplan A."/>
            <person name="Kroger N."/>
            <person name="Kroth P.G."/>
            <person name="La Roche J."/>
            <person name="Lindquist E."/>
            <person name="Lommer M."/>
            <person name="Martin-Jezequel V."/>
            <person name="Lopez P.J."/>
            <person name="Lucas S."/>
            <person name="Mangogna M."/>
            <person name="McGinnis K."/>
            <person name="Medlin L.K."/>
            <person name="Montsant A."/>
            <person name="Oudot-Le Secq M.P."/>
            <person name="Napoli C."/>
            <person name="Obornik M."/>
            <person name="Parker M.S."/>
            <person name="Petit J.L."/>
            <person name="Porcel B.M."/>
            <person name="Poulsen N."/>
            <person name="Robison M."/>
            <person name="Rychlewski L."/>
            <person name="Rynearson T.A."/>
            <person name="Schmutz J."/>
            <person name="Shapiro H."/>
            <person name="Siaut M."/>
            <person name="Stanley M."/>
            <person name="Sussman M.R."/>
            <person name="Taylor A.R."/>
            <person name="Vardi A."/>
            <person name="von Dassow P."/>
            <person name="Vyverman W."/>
            <person name="Willis A."/>
            <person name="Wyrwicz L.S."/>
            <person name="Rokhsar D.S."/>
            <person name="Weissenbach J."/>
            <person name="Armbrust E.V."/>
            <person name="Green B.R."/>
            <person name="Van de Peer Y."/>
            <person name="Grigoriev I.V."/>
        </authorList>
    </citation>
    <scope>NUCLEOTIDE SEQUENCE [LARGE SCALE GENOMIC DNA]</scope>
    <source>
        <strain evidence="2 3">CCMP1335</strain>
    </source>
</reference>
<evidence type="ECO:0000313" key="2">
    <source>
        <dbReference type="EMBL" id="EED87506.1"/>
    </source>
</evidence>
<dbReference type="GeneID" id="7448262"/>